<dbReference type="EMBL" id="MN740990">
    <property type="protein sequence ID" value="QHU21467.1"/>
    <property type="molecule type" value="Genomic_DNA"/>
</dbReference>
<keyword evidence="1" id="KW-1133">Transmembrane helix</keyword>
<evidence type="ECO:0000313" key="2">
    <source>
        <dbReference type="EMBL" id="QHU21467.1"/>
    </source>
</evidence>
<feature type="transmembrane region" description="Helical" evidence="1">
    <location>
        <begin position="102"/>
        <end position="119"/>
    </location>
</feature>
<accession>A0A6C0KXQ4</accession>
<protein>
    <submittedName>
        <fullName evidence="2">Uncharacterized protein</fullName>
    </submittedName>
</protein>
<proteinExistence type="predicted"/>
<reference evidence="2" key="1">
    <citation type="journal article" date="2020" name="Nature">
        <title>Giant virus diversity and host interactions through global metagenomics.</title>
        <authorList>
            <person name="Schulz F."/>
            <person name="Roux S."/>
            <person name="Paez-Espino D."/>
            <person name="Jungbluth S."/>
            <person name="Walsh D.A."/>
            <person name="Denef V.J."/>
            <person name="McMahon K.D."/>
            <person name="Konstantinidis K.T."/>
            <person name="Eloe-Fadrosh E.A."/>
            <person name="Kyrpides N.C."/>
            <person name="Woyke T."/>
        </authorList>
    </citation>
    <scope>NUCLEOTIDE SEQUENCE</scope>
    <source>
        <strain evidence="2">GVMAG-S-3300013094-109</strain>
    </source>
</reference>
<evidence type="ECO:0000256" key="1">
    <source>
        <dbReference type="SAM" id="Phobius"/>
    </source>
</evidence>
<dbReference type="AlphaFoldDB" id="A0A6C0KXQ4"/>
<keyword evidence="1" id="KW-0812">Transmembrane</keyword>
<organism evidence="2">
    <name type="scientific">viral metagenome</name>
    <dbReference type="NCBI Taxonomy" id="1070528"/>
    <lineage>
        <taxon>unclassified sequences</taxon>
        <taxon>metagenomes</taxon>
        <taxon>organismal metagenomes</taxon>
    </lineage>
</organism>
<sequence length="122" mass="14337">MMKILYLLLTLVNSEKIITNFNIPSCRNCIYYKPSLYTSDFATTLSRCEKFGDKNIITDEITYLYADNCRNDESKCGKIGKYYEKEIYIEIKILNHVILSNMPTYLVTIIVFFYLLALNQKQ</sequence>
<name>A0A6C0KXQ4_9ZZZZ</name>
<keyword evidence="1" id="KW-0472">Membrane</keyword>